<protein>
    <submittedName>
        <fullName evidence="2">Uncharacterized protein</fullName>
    </submittedName>
</protein>
<evidence type="ECO:0000256" key="1">
    <source>
        <dbReference type="SAM" id="Coils"/>
    </source>
</evidence>
<accession>X6NM00</accession>
<dbReference type="Proteomes" id="UP000023152">
    <property type="component" value="Unassembled WGS sequence"/>
</dbReference>
<name>X6NM00_RETFI</name>
<dbReference type="AlphaFoldDB" id="X6NM00"/>
<evidence type="ECO:0000313" key="2">
    <source>
        <dbReference type="EMBL" id="ETO27310.1"/>
    </source>
</evidence>
<reference evidence="2 3" key="1">
    <citation type="journal article" date="2013" name="Curr. Biol.">
        <title>The Genome of the Foraminiferan Reticulomyxa filosa.</title>
        <authorList>
            <person name="Glockner G."/>
            <person name="Hulsmann N."/>
            <person name="Schleicher M."/>
            <person name="Noegel A.A."/>
            <person name="Eichinger L."/>
            <person name="Gallinger C."/>
            <person name="Pawlowski J."/>
            <person name="Sierra R."/>
            <person name="Euteneuer U."/>
            <person name="Pillet L."/>
            <person name="Moustafa A."/>
            <person name="Platzer M."/>
            <person name="Groth M."/>
            <person name="Szafranski K."/>
            <person name="Schliwa M."/>
        </authorList>
    </citation>
    <scope>NUCLEOTIDE SEQUENCE [LARGE SCALE GENOMIC DNA]</scope>
</reference>
<proteinExistence type="predicted"/>
<sequence length="139" mass="16075">MAALRRDLAQVTSQKQSLETLNNTQCKKIQLLQEKLDNVKTSETPRLSQEFNRAPILGENVIQSVIPCLGKDNSKISPKSISNIQENLNKQDPKFEFRILNSQLQTYKNEKIELQKLCDETERKLKQSEQQKFIIIAFN</sequence>
<keyword evidence="3" id="KW-1185">Reference proteome</keyword>
<comment type="caution">
    <text evidence="2">The sequence shown here is derived from an EMBL/GenBank/DDBJ whole genome shotgun (WGS) entry which is preliminary data.</text>
</comment>
<evidence type="ECO:0000313" key="3">
    <source>
        <dbReference type="Proteomes" id="UP000023152"/>
    </source>
</evidence>
<dbReference type="EMBL" id="ASPP01007340">
    <property type="protein sequence ID" value="ETO27310.1"/>
    <property type="molecule type" value="Genomic_DNA"/>
</dbReference>
<gene>
    <name evidence="2" type="ORF">RFI_09822</name>
</gene>
<organism evidence="2 3">
    <name type="scientific">Reticulomyxa filosa</name>
    <dbReference type="NCBI Taxonomy" id="46433"/>
    <lineage>
        <taxon>Eukaryota</taxon>
        <taxon>Sar</taxon>
        <taxon>Rhizaria</taxon>
        <taxon>Retaria</taxon>
        <taxon>Foraminifera</taxon>
        <taxon>Monothalamids</taxon>
        <taxon>Reticulomyxidae</taxon>
        <taxon>Reticulomyxa</taxon>
    </lineage>
</organism>
<keyword evidence="1" id="KW-0175">Coiled coil</keyword>
<feature type="coiled-coil region" evidence="1">
    <location>
        <begin position="97"/>
        <end position="131"/>
    </location>
</feature>